<evidence type="ECO:0000256" key="1">
    <source>
        <dbReference type="ARBA" id="ARBA00009865"/>
    </source>
</evidence>
<dbReference type="PANTHER" id="PTHR43772">
    <property type="entry name" value="ENDO-1,4-BETA-XYLANASE"/>
    <property type="match status" value="1"/>
</dbReference>
<comment type="similarity">
    <text evidence="1 8">Belongs to the glycosyl hydrolase 43 family.</text>
</comment>
<evidence type="ECO:0000256" key="5">
    <source>
        <dbReference type="ARBA" id="ARBA00023295"/>
    </source>
</evidence>
<reference evidence="11" key="1">
    <citation type="submission" date="2016-10" db="EMBL/GenBank/DDBJ databases">
        <authorList>
            <person name="Varghese N."/>
            <person name="Submissions S."/>
        </authorList>
    </citation>
    <scope>NUCLEOTIDE SEQUENCE [LARGE SCALE GENOMIC DNA]</scope>
    <source>
        <strain evidence="11">Gh-48</strain>
    </source>
</reference>
<dbReference type="OrthoDB" id="3308423at2"/>
<dbReference type="CDD" id="cd08991">
    <property type="entry name" value="GH43_HoAraf43-like"/>
    <property type="match status" value="1"/>
</dbReference>
<dbReference type="SUPFAM" id="SSF75005">
    <property type="entry name" value="Arabinanase/levansucrase/invertase"/>
    <property type="match status" value="1"/>
</dbReference>
<dbReference type="Proteomes" id="UP000198942">
    <property type="component" value="Unassembled WGS sequence"/>
</dbReference>
<accession>A0A1H8A4T7</accession>
<dbReference type="AlphaFoldDB" id="A0A1H8A4T7"/>
<evidence type="ECO:0000313" key="10">
    <source>
        <dbReference type="EMBL" id="SEM64557.1"/>
    </source>
</evidence>
<organism evidence="10 11">
    <name type="scientific">Mucilaginibacter gossypiicola</name>
    <dbReference type="NCBI Taxonomy" id="551995"/>
    <lineage>
        <taxon>Bacteria</taxon>
        <taxon>Pseudomonadati</taxon>
        <taxon>Bacteroidota</taxon>
        <taxon>Sphingobacteriia</taxon>
        <taxon>Sphingobacteriales</taxon>
        <taxon>Sphingobacteriaceae</taxon>
        <taxon>Mucilaginibacter</taxon>
    </lineage>
</organism>
<proteinExistence type="inferred from homology"/>
<feature type="active site" description="Proton donor" evidence="6">
    <location>
        <position position="193"/>
    </location>
</feature>
<evidence type="ECO:0000256" key="4">
    <source>
        <dbReference type="ARBA" id="ARBA00023277"/>
    </source>
</evidence>
<keyword evidence="3 8" id="KW-0378">Hydrolase</keyword>
<feature type="signal peptide" evidence="9">
    <location>
        <begin position="1"/>
        <end position="19"/>
    </location>
</feature>
<keyword evidence="2" id="KW-0858">Xylan degradation</keyword>
<keyword evidence="9" id="KW-0732">Signal</keyword>
<dbReference type="GO" id="GO:0045493">
    <property type="term" value="P:xylan catabolic process"/>
    <property type="evidence" value="ECO:0007669"/>
    <property type="project" value="UniProtKB-KW"/>
</dbReference>
<dbReference type="EMBL" id="FOCL01000001">
    <property type="protein sequence ID" value="SEM64557.1"/>
    <property type="molecule type" value="Genomic_DNA"/>
</dbReference>
<evidence type="ECO:0000256" key="3">
    <source>
        <dbReference type="ARBA" id="ARBA00022801"/>
    </source>
</evidence>
<dbReference type="GO" id="GO:0004553">
    <property type="term" value="F:hydrolase activity, hydrolyzing O-glycosyl compounds"/>
    <property type="evidence" value="ECO:0007669"/>
    <property type="project" value="InterPro"/>
</dbReference>
<feature type="chain" id="PRO_5011783354" evidence="9">
    <location>
        <begin position="20"/>
        <end position="310"/>
    </location>
</feature>
<dbReference type="InterPro" id="IPR006710">
    <property type="entry name" value="Glyco_hydro_43"/>
</dbReference>
<evidence type="ECO:0000256" key="9">
    <source>
        <dbReference type="SAM" id="SignalP"/>
    </source>
</evidence>
<evidence type="ECO:0000256" key="6">
    <source>
        <dbReference type="PIRSR" id="PIRSR606710-1"/>
    </source>
</evidence>
<dbReference type="RefSeq" id="WP_091206695.1">
    <property type="nucleotide sequence ID" value="NZ_FOCL01000001.1"/>
</dbReference>
<keyword evidence="5 8" id="KW-0326">Glycosidase</keyword>
<keyword evidence="11" id="KW-1185">Reference proteome</keyword>
<feature type="site" description="Important for catalytic activity, responsible for pKa modulation of the active site Glu and correct orientation of both the proton donor and substrate" evidence="7">
    <location>
        <position position="131"/>
    </location>
</feature>
<name>A0A1H8A4T7_9SPHI</name>
<evidence type="ECO:0000313" key="11">
    <source>
        <dbReference type="Proteomes" id="UP000198942"/>
    </source>
</evidence>
<sequence length="310" mass="34643">MQKQIITLLLSLLITTTYAQTGKEPISLADPTIFLDGGTYYLYGTGRADGFAVYTSTDLKSWHLQSRNALLKGDSYGTKGFWAPQVFKHKGKYFMAYTADEHIAIAESNSPLGPFTQKTLKSISLSGKQIDPFIFKDSNGDMYLYFVRLQEGNRIFAARLNNDMDIDSSKVTACIHAEQGWENTANAPWPVSEGPTVVKFGSLYYLFYSANDFRNIDYAVGYATSTSPFGPWSKYGNNPIISRKNTSQNGSGHGDLFWGKDKKLYYVFHTHESNGSTGKRKTAIVRINLSDNNPAVIAIEPASFRYLEQE</sequence>
<dbReference type="Pfam" id="PF04616">
    <property type="entry name" value="Glyco_hydro_43"/>
    <property type="match status" value="1"/>
</dbReference>
<keyword evidence="4" id="KW-0119">Carbohydrate metabolism</keyword>
<gene>
    <name evidence="10" type="ORF">SAMN05192574_101313</name>
</gene>
<dbReference type="PANTHER" id="PTHR43772:SF2">
    <property type="entry name" value="PUTATIVE (AFU_ORTHOLOGUE AFUA_2G04480)-RELATED"/>
    <property type="match status" value="1"/>
</dbReference>
<evidence type="ECO:0000256" key="2">
    <source>
        <dbReference type="ARBA" id="ARBA00022651"/>
    </source>
</evidence>
<keyword evidence="2" id="KW-0624">Polysaccharide degradation</keyword>
<protein>
    <submittedName>
        <fullName evidence="10">Glycosyl hydrolases family 43</fullName>
    </submittedName>
</protein>
<evidence type="ECO:0000256" key="7">
    <source>
        <dbReference type="PIRSR" id="PIRSR606710-2"/>
    </source>
</evidence>
<dbReference type="InterPro" id="IPR023296">
    <property type="entry name" value="Glyco_hydro_beta-prop_sf"/>
</dbReference>
<dbReference type="Gene3D" id="2.115.10.20">
    <property type="entry name" value="Glycosyl hydrolase domain, family 43"/>
    <property type="match status" value="1"/>
</dbReference>
<dbReference type="InterPro" id="IPR052176">
    <property type="entry name" value="Glycosyl_Hydrlase_43_Enz"/>
</dbReference>
<feature type="active site" description="Proton acceptor" evidence="6">
    <location>
        <position position="30"/>
    </location>
</feature>
<evidence type="ECO:0000256" key="8">
    <source>
        <dbReference type="RuleBase" id="RU361187"/>
    </source>
</evidence>
<dbReference type="STRING" id="551995.SAMN05192574_101313"/>